<reference evidence="1 3" key="1">
    <citation type="submission" date="2021-11" db="EMBL/GenBank/DDBJ databases">
        <authorList>
            <person name="Islam A."/>
            <person name="Islam S."/>
            <person name="Flora M.S."/>
            <person name="Rahman M."/>
            <person name="Ziaur R.M."/>
            <person name="Epstein J.H."/>
            <person name="Hassan M."/>
            <person name="Klassen M."/>
            <person name="Woodard K."/>
            <person name="Webb A."/>
            <person name="Webby R.J."/>
            <person name="El Zowalaty M.E."/>
        </authorList>
    </citation>
    <scope>NUCLEOTIDE SEQUENCE</scope>
    <source>
        <strain evidence="2">Pbs1</strain>
        <strain evidence="1">Pbs3</strain>
    </source>
</reference>
<dbReference type="EMBL" id="CAKLCB010000078">
    <property type="protein sequence ID" value="CAH0514592.1"/>
    <property type="molecule type" value="Genomic_DNA"/>
</dbReference>
<dbReference type="AlphaFoldDB" id="A0AAU9KYM9"/>
<protein>
    <recommendedName>
        <fullName evidence="5">SHSP domain-containing protein</fullName>
    </recommendedName>
</protein>
<proteinExistence type="predicted"/>
<evidence type="ECO:0000313" key="4">
    <source>
        <dbReference type="Proteomes" id="UP001160483"/>
    </source>
</evidence>
<evidence type="ECO:0008006" key="5">
    <source>
        <dbReference type="Google" id="ProtNLM"/>
    </source>
</evidence>
<dbReference type="Proteomes" id="UP001158986">
    <property type="component" value="Unassembled WGS sequence"/>
</dbReference>
<evidence type="ECO:0000313" key="2">
    <source>
        <dbReference type="EMBL" id="CAH0514592.1"/>
    </source>
</evidence>
<gene>
    <name evidence="2" type="ORF">PBS001_LOCUS1336</name>
    <name evidence="1" type="ORF">PBS003_LOCUS6266</name>
</gene>
<accession>A0AAU9KYM9</accession>
<dbReference type="Proteomes" id="UP001160483">
    <property type="component" value="Unassembled WGS sequence"/>
</dbReference>
<dbReference type="EMBL" id="CAKKTJ010000319">
    <property type="protein sequence ID" value="CAH0479631.1"/>
    <property type="molecule type" value="Genomic_DNA"/>
</dbReference>
<keyword evidence="3" id="KW-1185">Reference proteome</keyword>
<organism evidence="1 4">
    <name type="scientific">Peronospora belbahrii</name>
    <dbReference type="NCBI Taxonomy" id="622444"/>
    <lineage>
        <taxon>Eukaryota</taxon>
        <taxon>Sar</taxon>
        <taxon>Stramenopiles</taxon>
        <taxon>Oomycota</taxon>
        <taxon>Peronosporomycetes</taxon>
        <taxon>Peronosporales</taxon>
        <taxon>Peronosporaceae</taxon>
        <taxon>Peronospora</taxon>
    </lineage>
</organism>
<evidence type="ECO:0000313" key="1">
    <source>
        <dbReference type="EMBL" id="CAH0479631.1"/>
    </source>
</evidence>
<name>A0AAU9KYM9_9STRA</name>
<comment type="caution">
    <text evidence="1">The sequence shown here is derived from an EMBL/GenBank/DDBJ whole genome shotgun (WGS) entry which is preliminary data.</text>
</comment>
<sequence length="83" mass="9592">MWFYIVIHVDDGASYTELNGDYATACLFFCRNFEVEVRLPSHLKETVTVSRPFNKHQLTKCFETIHLTSVVIVAVKKTDHDKS</sequence>
<evidence type="ECO:0000313" key="3">
    <source>
        <dbReference type="Proteomes" id="UP001158986"/>
    </source>
</evidence>